<dbReference type="PANTHER" id="PTHR23108">
    <property type="entry name" value="METHYLTRANSFERASE-RELATED"/>
    <property type="match status" value="1"/>
</dbReference>
<dbReference type="FunFam" id="3.40.50.150:FF:000156">
    <property type="entry name" value="Methyltransferase like 22"/>
    <property type="match status" value="1"/>
</dbReference>
<keyword evidence="4" id="KW-0808">Transferase</keyword>
<dbReference type="InterPro" id="IPR029063">
    <property type="entry name" value="SAM-dependent_MTases_sf"/>
</dbReference>
<keyword evidence="6" id="KW-0539">Nucleus</keyword>
<dbReference type="OrthoDB" id="46564at2759"/>
<evidence type="ECO:0000256" key="10">
    <source>
        <dbReference type="ARBA" id="ARBA00068044"/>
    </source>
</evidence>
<proteinExistence type="inferred from homology"/>
<dbReference type="GO" id="GO:0032259">
    <property type="term" value="P:methylation"/>
    <property type="evidence" value="ECO:0007669"/>
    <property type="project" value="UniProtKB-KW"/>
</dbReference>
<evidence type="ECO:0000256" key="3">
    <source>
        <dbReference type="ARBA" id="ARBA00022603"/>
    </source>
</evidence>
<evidence type="ECO:0000256" key="5">
    <source>
        <dbReference type="ARBA" id="ARBA00022691"/>
    </source>
</evidence>
<keyword evidence="2" id="KW-0597">Phosphoprotein</keyword>
<dbReference type="CDD" id="cd02440">
    <property type="entry name" value="AdoMet_MTases"/>
    <property type="match status" value="1"/>
</dbReference>
<protein>
    <recommendedName>
        <fullName evidence="10">Methyltransferase-like protein 22</fullName>
    </recommendedName>
</protein>
<dbReference type="Pfam" id="PF10294">
    <property type="entry name" value="Methyltransf_16"/>
    <property type="match status" value="1"/>
</dbReference>
<organism evidence="11 12">
    <name type="scientific">Chionis minor</name>
    <name type="common">Black-faced sheathbill</name>
    <dbReference type="NCBI Taxonomy" id="227182"/>
    <lineage>
        <taxon>Eukaryota</taxon>
        <taxon>Metazoa</taxon>
        <taxon>Chordata</taxon>
        <taxon>Craniata</taxon>
        <taxon>Vertebrata</taxon>
        <taxon>Euteleostomi</taxon>
        <taxon>Archelosauria</taxon>
        <taxon>Archosauria</taxon>
        <taxon>Dinosauria</taxon>
        <taxon>Saurischia</taxon>
        <taxon>Theropoda</taxon>
        <taxon>Coelurosauria</taxon>
        <taxon>Aves</taxon>
        <taxon>Neognathae</taxon>
        <taxon>Neoaves</taxon>
        <taxon>Charadriiformes</taxon>
        <taxon>Chionididae</taxon>
        <taxon>Chionis</taxon>
    </lineage>
</organism>
<evidence type="ECO:0000256" key="2">
    <source>
        <dbReference type="ARBA" id="ARBA00022553"/>
    </source>
</evidence>
<dbReference type="Gene3D" id="3.40.50.150">
    <property type="entry name" value="Vaccinia Virus protein VP39"/>
    <property type="match status" value="1"/>
</dbReference>
<keyword evidence="5" id="KW-0949">S-adenosyl-L-methionine</keyword>
<keyword evidence="3" id="KW-0489">Methyltransferase</keyword>
<evidence type="ECO:0000256" key="8">
    <source>
        <dbReference type="ARBA" id="ARBA00061229"/>
    </source>
</evidence>
<dbReference type="Proteomes" id="UP000557271">
    <property type="component" value="Unassembled WGS sequence"/>
</dbReference>
<dbReference type="GO" id="GO:0005634">
    <property type="term" value="C:nucleus"/>
    <property type="evidence" value="ECO:0007669"/>
    <property type="project" value="UniProtKB-SubCell"/>
</dbReference>
<evidence type="ECO:0000256" key="9">
    <source>
        <dbReference type="ARBA" id="ARBA00062954"/>
    </source>
</evidence>
<accession>A0A7K7FL49</accession>
<feature type="non-terminal residue" evidence="11">
    <location>
        <position position="1"/>
    </location>
</feature>
<evidence type="ECO:0000313" key="12">
    <source>
        <dbReference type="Proteomes" id="UP000557271"/>
    </source>
</evidence>
<comment type="subcellular location">
    <subcellularLocation>
        <location evidence="1">Nucleus</location>
    </subcellularLocation>
</comment>
<dbReference type="GO" id="GO:0008276">
    <property type="term" value="F:protein methyltransferase activity"/>
    <property type="evidence" value="ECO:0007669"/>
    <property type="project" value="InterPro"/>
</dbReference>
<reference evidence="11 12" key="1">
    <citation type="submission" date="2019-09" db="EMBL/GenBank/DDBJ databases">
        <title>Bird 10,000 Genomes (B10K) Project - Family phase.</title>
        <authorList>
            <person name="Zhang G."/>
        </authorList>
    </citation>
    <scope>NUCLEOTIDE SEQUENCE [LARGE SCALE GENOMIC DNA]</scope>
    <source>
        <strain evidence="11">B10K-UC-030-51</strain>
    </source>
</reference>
<evidence type="ECO:0000256" key="6">
    <source>
        <dbReference type="ARBA" id="ARBA00023242"/>
    </source>
</evidence>
<feature type="non-terminal residue" evidence="11">
    <location>
        <position position="384"/>
    </location>
</feature>
<evidence type="ECO:0000256" key="1">
    <source>
        <dbReference type="ARBA" id="ARBA00004123"/>
    </source>
</evidence>
<evidence type="ECO:0000256" key="7">
    <source>
        <dbReference type="ARBA" id="ARBA00059634"/>
    </source>
</evidence>
<dbReference type="InterPro" id="IPR019410">
    <property type="entry name" value="Methyltransf_16"/>
</dbReference>
<sequence length="384" mass="44287">MVDVTEKEMDNPTFKSDTVLSDVHLHCPNKRHLVVRLNAVGQPVFLSYFKILWNTEDSPSEKHVREAITEREHLYGSGDELCDQERNTLKKERELNCEGVEALLDDDGDLEVVRRPRSASDLEAEDLLRDRVYPVILMKGKDDAFEDTEQDCACSDVVKIEHTMATPLEDVGKQVWRAAFLLADYILFKRDMFRCCLVLELGGGTGITSIIMGTVAKRVYCTDVGEDLLAMCEQNVALNKHLMERGRGEVKVKELDWLKDEFCTDPEAPYSWSEEEIADLHDHCTVIMAADVFYDDDLTDALFRMLYRITHNLKNSCTVYLALEKRQVLNFTLRHMDVTCEAYSHFRNTLNDLESLQDGKMKYTVEPIKLDFCQFLVYERIEQL</sequence>
<comment type="similarity">
    <text evidence="8">Belongs to the methyltransferase superfamily. METTL22 family.</text>
</comment>
<comment type="subunit">
    <text evidence="9">Interacts with members of the heat shock protein 90 and 70 families; these proteins probably are methylation substrates.</text>
</comment>
<comment type="caution">
    <text evidence="11">The sequence shown here is derived from an EMBL/GenBank/DDBJ whole genome shotgun (WGS) entry which is preliminary data.</text>
</comment>
<evidence type="ECO:0000256" key="4">
    <source>
        <dbReference type="ARBA" id="ARBA00022679"/>
    </source>
</evidence>
<name>A0A7K7FL49_CHIMN</name>
<evidence type="ECO:0000313" key="11">
    <source>
        <dbReference type="EMBL" id="NWY58019.1"/>
    </source>
</evidence>
<dbReference type="EMBL" id="VZSF01007115">
    <property type="protein sequence ID" value="NWY58019.1"/>
    <property type="molecule type" value="Genomic_DNA"/>
</dbReference>
<keyword evidence="12" id="KW-1185">Reference proteome</keyword>
<dbReference type="AlphaFoldDB" id="A0A7K7FL49"/>
<dbReference type="SUPFAM" id="SSF53335">
    <property type="entry name" value="S-adenosyl-L-methionine-dependent methyltransferases"/>
    <property type="match status" value="1"/>
</dbReference>
<dbReference type="InterPro" id="IPR038899">
    <property type="entry name" value="METTL22"/>
</dbReference>
<gene>
    <name evidence="11" type="primary">Mettl22</name>
    <name evidence="11" type="ORF">CHIMIN_R03788</name>
</gene>
<comment type="function">
    <text evidence="7">Protein N-lysine methyltransferase. Trimethylates KIN at Lys-135 (in vitro).</text>
</comment>
<dbReference type="PANTHER" id="PTHR23108:SF0">
    <property type="entry name" value="METHYLTRANSFERASE-LIKE PROTEIN 22"/>
    <property type="match status" value="1"/>
</dbReference>